<dbReference type="GeneID" id="19299334"/>
<name>S7Q4T8_GLOTA</name>
<evidence type="ECO:0000313" key="2">
    <source>
        <dbReference type="EMBL" id="EPQ55031.1"/>
    </source>
</evidence>
<organism evidence="2 3">
    <name type="scientific">Gloeophyllum trabeum (strain ATCC 11539 / FP-39264 / Madison 617)</name>
    <name type="common">Brown rot fungus</name>
    <dbReference type="NCBI Taxonomy" id="670483"/>
    <lineage>
        <taxon>Eukaryota</taxon>
        <taxon>Fungi</taxon>
        <taxon>Dikarya</taxon>
        <taxon>Basidiomycota</taxon>
        <taxon>Agaricomycotina</taxon>
        <taxon>Agaricomycetes</taxon>
        <taxon>Gloeophyllales</taxon>
        <taxon>Gloeophyllaceae</taxon>
        <taxon>Gloeophyllum</taxon>
    </lineage>
</organism>
<reference evidence="2 3" key="1">
    <citation type="journal article" date="2012" name="Science">
        <title>The Paleozoic origin of enzymatic lignin decomposition reconstructed from 31 fungal genomes.</title>
        <authorList>
            <person name="Floudas D."/>
            <person name="Binder M."/>
            <person name="Riley R."/>
            <person name="Barry K."/>
            <person name="Blanchette R.A."/>
            <person name="Henrissat B."/>
            <person name="Martinez A.T."/>
            <person name="Otillar R."/>
            <person name="Spatafora J.W."/>
            <person name="Yadav J.S."/>
            <person name="Aerts A."/>
            <person name="Benoit I."/>
            <person name="Boyd A."/>
            <person name="Carlson A."/>
            <person name="Copeland A."/>
            <person name="Coutinho P.M."/>
            <person name="de Vries R.P."/>
            <person name="Ferreira P."/>
            <person name="Findley K."/>
            <person name="Foster B."/>
            <person name="Gaskell J."/>
            <person name="Glotzer D."/>
            <person name="Gorecki P."/>
            <person name="Heitman J."/>
            <person name="Hesse C."/>
            <person name="Hori C."/>
            <person name="Igarashi K."/>
            <person name="Jurgens J.A."/>
            <person name="Kallen N."/>
            <person name="Kersten P."/>
            <person name="Kohler A."/>
            <person name="Kuees U."/>
            <person name="Kumar T.K.A."/>
            <person name="Kuo A."/>
            <person name="LaButti K."/>
            <person name="Larrondo L.F."/>
            <person name="Lindquist E."/>
            <person name="Ling A."/>
            <person name="Lombard V."/>
            <person name="Lucas S."/>
            <person name="Lundell T."/>
            <person name="Martin R."/>
            <person name="McLaughlin D.J."/>
            <person name="Morgenstern I."/>
            <person name="Morin E."/>
            <person name="Murat C."/>
            <person name="Nagy L.G."/>
            <person name="Nolan M."/>
            <person name="Ohm R.A."/>
            <person name="Patyshakuliyeva A."/>
            <person name="Rokas A."/>
            <person name="Ruiz-Duenas F.J."/>
            <person name="Sabat G."/>
            <person name="Salamov A."/>
            <person name="Samejima M."/>
            <person name="Schmutz J."/>
            <person name="Slot J.C."/>
            <person name="St John F."/>
            <person name="Stenlid J."/>
            <person name="Sun H."/>
            <person name="Sun S."/>
            <person name="Syed K."/>
            <person name="Tsang A."/>
            <person name="Wiebenga A."/>
            <person name="Young D."/>
            <person name="Pisabarro A."/>
            <person name="Eastwood D.C."/>
            <person name="Martin F."/>
            <person name="Cullen D."/>
            <person name="Grigoriev I.V."/>
            <person name="Hibbett D.S."/>
        </authorList>
    </citation>
    <scope>NUCLEOTIDE SEQUENCE [LARGE SCALE GENOMIC DNA]</scope>
    <source>
        <strain evidence="2 3">ATCC 11539</strain>
    </source>
</reference>
<dbReference type="KEGG" id="gtr:GLOTRDRAFT_111103"/>
<dbReference type="Proteomes" id="UP000030669">
    <property type="component" value="Unassembled WGS sequence"/>
</dbReference>
<accession>S7Q4T8</accession>
<feature type="compositionally biased region" description="Low complexity" evidence="1">
    <location>
        <begin position="130"/>
        <end position="146"/>
    </location>
</feature>
<feature type="region of interest" description="Disordered" evidence="1">
    <location>
        <begin position="102"/>
        <end position="163"/>
    </location>
</feature>
<dbReference type="OMA" id="RIGPMAW"/>
<evidence type="ECO:0000313" key="3">
    <source>
        <dbReference type="Proteomes" id="UP000030669"/>
    </source>
</evidence>
<keyword evidence="3" id="KW-1185">Reference proteome</keyword>
<proteinExistence type="predicted"/>
<gene>
    <name evidence="2" type="ORF">GLOTRDRAFT_111103</name>
</gene>
<feature type="compositionally biased region" description="Basic and acidic residues" evidence="1">
    <location>
        <begin position="148"/>
        <end position="163"/>
    </location>
</feature>
<dbReference type="AlphaFoldDB" id="S7Q4T8"/>
<evidence type="ECO:0000256" key="1">
    <source>
        <dbReference type="SAM" id="MobiDB-lite"/>
    </source>
</evidence>
<protein>
    <submittedName>
        <fullName evidence="2">Uncharacterized protein</fullName>
    </submittedName>
</protein>
<dbReference type="eggNOG" id="ENOG502SXNS">
    <property type="taxonomic scope" value="Eukaryota"/>
</dbReference>
<sequence length="163" mass="18139">MSHKQQGSARKLSPDTVTYRLDGEMVYVPPASDHQGAVAIAVQQFPDKLGTIDHGNISFCINSVLHHETRKVRISPMSWSTVISTLARYEIIDIVVQPKVTVEAPTEAPPQYASEEDEVSDTKNGTYLEQSTSKQRSTSPTPSQSSNHSDKTMRKGWIERLRS</sequence>
<dbReference type="EMBL" id="KB469302">
    <property type="protein sequence ID" value="EPQ55031.1"/>
    <property type="molecule type" value="Genomic_DNA"/>
</dbReference>
<dbReference type="STRING" id="670483.S7Q4T8"/>
<dbReference type="OrthoDB" id="3198848at2759"/>
<dbReference type="RefSeq" id="XP_007866209.1">
    <property type="nucleotide sequence ID" value="XM_007868018.1"/>
</dbReference>
<dbReference type="HOGENOM" id="CLU_132760_0_0_1"/>